<sequence length="3186" mass="319361">MNDGTTDFQGKILEVDRDLALSPYSWVPIGTDGSPFRGVLIAKGGGPFSISDIKVSGSYGYAGFIGSMENATIGGFTLSGTVNVNAAGDLYAGGIAGTVTSSGGSNSYIYDVTNFINLNLTATNGVFAGGIAGSASGTISNAANKGTVEVAAAVSGSSAGGIAGINSGELVLKTVSNTAAVSSKAAATSVAGGILGQAGADLLMADGHTAVVNSGSVTAEEGTNVYSGGIVGRLASAAASATFSNNTANSGKVEASSANSTESYAGSLAALIERDFEVDFNFISTGQVVNHAKDYVYTGGLAGRVKGSLTLSRNYKQTAAVEASASGTEYAYTGAVAGYVDGDISAASGFSLKNEAALRVVGSAASHVYTGGLFGAADGTVAFDSTLPGAYANSGDIEVTGRSDVYTGGIIAAQAYGKAADNVLSAGNITVTGEKALYTGGYIGKVAGAAADLKGEKYARRIVVNGNATLNTDLASGIFTGGIVGFYETSGVLEEAAFTGEIAAAGGEYTYTGGVAGYLGAGTVKNVQAGNTAAAYASIASTGSAGGVAGYAAGAIESSNPQYISVAAQGQDGLPGRAGAIAGETALAASIGSPSSPLGVKNVSVTSEGDHTRLGGAVGENRSSSVYIVLPLDDADELTVASDGDDSAIGGVFGKNSAPLAAANLSRVANIKVMSGGRNAIVGGIIGDNYGVLDSLGIRNPDVSSEGQGTMAGLLAGRSSGSIVHPEVFGEDSGIPKLAVSGRQSVAGGIVGFLDNAAITGNGTDADIADVRIAATGEDSAAGGIAGKSRSSDVQSVIVDSPVITISGNGSTAGGITGEATGEQRHIADSAVLRPLITANGDNSKAGGIAGYTEVEIADSSIAAYDGEYSVLKVGGSGSFAGGIAAKAIGVSISGDAQSNNIESLLINVLATADGATVGGAVGWNEGTSVRKLYADSVKMTVSAPNAKAGGLAGYNKGTETAVIADNYMSEVQLTAASTAGNSTLGGIVGLNDGRDGSLDSGDPKTAVSSIRNNRILGSLTVNSPDSKVGGLAGENRSVVANNSISDGFRVSSQGSGNTVGGLVGLNTKTVFYSFSNAGLTLGGSRVAAGGLVGENTGLVSSSYIAKDVTAQISGTSSAYAYLGGLIGKNSGIVEKSYTSSVVTANGAYVCVGGLTGWQAGGSVTSSYAAKNVLAKGSSSFSGGLLGRITAGTIGDSYSAGRISGASGAYSGGFAGRYDTANKELLNNSYYVKDESLGINSGLLDFAAGNYYELKLYMRLSPILSASLADREAFKTLSGWDFSSQNRLWKYGSSQAEYAYPELVLDANSGGGSPQTDVGTNISWYTQHKDELRFYIDSEAELAGLAAIVNGSVTGLPKFDFAGRVVEVTAPVTIQSAQWAPVGNSEENAFQGSFDGGNHLISGLRADGQDFTGLFGVIGNRGEVRNVKLAPVSVTGTGSVGGLAGLNKGSIAQVEVILADGAYVSGGDRAGGVAGESRGTVRDVAVTVDSSGEVRSETVGAAVGGVIGEASAGSLADANIALNGGQIKGTGSGSSSGGAVGVSGAGHSISGIRLLADNAGVVNPVNITGHGNAGGIAGDKKGKGIAEWDVADVTVEHVVISSGNGGNAGGIVGTVENGAVRNAVFAGAIRISADGVSAGGLAGKSLNSILYKGKATPELTLSTTSEESYVGGLAGIIENTGSDTAFDFGKLLPVYRGITLSESEGGTISVQATGYRADVSVGGVAGKNASSSVYETSSDTKLEATGVRTVNIGGIAGWNEGDIIGGTAASDITASDSGIYNAGGVVGFTSGGRIVYSRADGGKAIAIGSAAAIQQVTPATYAGGFAGRAADTTIRNSSADSVVTVYCDNAHNTVYAGGFAGLLQSGIYGSGTIKRSYAQGSVTVSGKSGSYAGGFAGSIEGYVIEEAYASATVANTAFDARSGGFAGVIEQSATIEQAYAVTSSVEAKGSHGATRAYAGGFAGYNNGSLTETYASALRVASVANGSNSYVGSFIGYNFRDGQVNGSYYADAGKAGIGHGTSAQSLEPVDFSGRQPLAGWDFSTDDAHWAYLAGVNGDKPVLRNITNWTFAPDLTFLMEAESVDELVIFSERQLGAAVLLSNDEDLSFYRLYDKAATQKPRLSKLRLEADLNLSGSLWIPFEQFEGVFDGNGKTIAGMSYYGMDYDRYGFVRSNKGTISNIAFKDARIEAGGDVGIVAGENAESAVISTITISGEVAGSGDYVGGAAGKSEGSLTGITVRGLRVDGRHYVGGVAGAAAGISTVTAEDVTVKGQSFLGGAVGKATGLVRDITARNVTVEAAAGTAAGIVPENEHGVQNVKLSGAAVTGSGLVGGIVGKSSSVISDASVQGELLAHGGVVGGIAGSNEGTIENSRFNGLIAGTGQAAGGIAGDNGARITESYATGSVELEAADAQVKVGGIAGTNGSAAIVEESFSSASVRARGDNASAGGIAGENEGSLRGVLNAGNIEASGASYARAGGVAGYALAGSINNALSYGQVEGSINGRMVYKKTFYGGIAGQAEEQASFENSYSDRQMLKEIIAYSDSSGHFVRSVQGKAVNAGTAALTEGDLPAGLDDQVWRAQAGFYPRLIAFDGVDTAKLAAAAVKLNERDTAYDVKSDYVLTQDSSIVWSTVRNGGVILLTASLQQESRTIAVNKPALMYADTAGKPSGLTDSTFKESVQVSLTTDEAGGVIHYTLDGSLPTEESPVYDGELTLSKTTTVRAIVKVEGKNDSDAAQAVYTKEAVSGGEGGGGFPAGGGATVPPTDSDTEIWVNGKAENVGTEKASSEGGRVTTTISVNEEAMNKLLQTYGDNAEIAVVFNKKSEVSAAELSAQLVKAMADTKAFLKVDIGNVAYRIPAAQLYQEAILQRLGGQAAAAADVRVRIEISIPEQARQLEQAASNGGYTFVVPPTAFKVTYALGSTVAEASLYDAYVERSFVLSSSAPEASGMAGVSVAEDGTVSPVPTRFSVSGGTKAAVMKSLASGGTFAIVSSEANFRDLSAHWAKQAINDLGVRLILNGTGTGLFEPNRSITRAEFAAIAVKALGLQGVSSTGSALFTDVKAADWYAPYVGIAYQFGLISGYSDGSFGGKNSISREQAMVIIARAMKLAGLQATVTEAEAQQLLASFADADEISGYAKADIAASVKAGLVSGRSGAEGTAISPGEQMTRAEVAAIIRNLLNLSGLI</sequence>
<dbReference type="PANTHER" id="PTHR43308:SF5">
    <property type="entry name" value="S-LAYER PROTEIN _ PEPTIDOGLYCAN ENDO-BETA-N-ACETYLGLUCOSAMINIDASE"/>
    <property type="match status" value="1"/>
</dbReference>
<organism evidence="3 4">
    <name type="scientific">Cohnella faecalis</name>
    <dbReference type="NCBI Taxonomy" id="2315694"/>
    <lineage>
        <taxon>Bacteria</taxon>
        <taxon>Bacillati</taxon>
        <taxon>Bacillota</taxon>
        <taxon>Bacilli</taxon>
        <taxon>Bacillales</taxon>
        <taxon>Paenibacillaceae</taxon>
        <taxon>Cohnella</taxon>
    </lineage>
</organism>
<evidence type="ECO:0000256" key="1">
    <source>
        <dbReference type="SAM" id="MobiDB-lite"/>
    </source>
</evidence>
<dbReference type="InterPro" id="IPR059177">
    <property type="entry name" value="GH29D-like_dom"/>
</dbReference>
<dbReference type="Pfam" id="PF13290">
    <property type="entry name" value="CHB_HEX_C_1"/>
    <property type="match status" value="1"/>
</dbReference>
<protein>
    <recommendedName>
        <fullName evidence="2">SLH domain-containing protein</fullName>
    </recommendedName>
</protein>
<feature type="domain" description="SLH" evidence="2">
    <location>
        <begin position="3124"/>
        <end position="3186"/>
    </location>
</feature>
<dbReference type="PROSITE" id="PS51272">
    <property type="entry name" value="SLH"/>
    <property type="match status" value="3"/>
</dbReference>
<dbReference type="InterPro" id="IPR051465">
    <property type="entry name" value="Cell_Envelope_Struct_Comp"/>
</dbReference>
<feature type="domain" description="SLH" evidence="2">
    <location>
        <begin position="3053"/>
        <end position="3116"/>
    </location>
</feature>
<evidence type="ECO:0000313" key="3">
    <source>
        <dbReference type="EMBL" id="RIE02946.1"/>
    </source>
</evidence>
<evidence type="ECO:0000313" key="4">
    <source>
        <dbReference type="Proteomes" id="UP000266340"/>
    </source>
</evidence>
<reference evidence="3 4" key="1">
    <citation type="submission" date="2018-09" db="EMBL/GenBank/DDBJ databases">
        <title>Cohnella cavernae sp. nov., isolated from a karst cave.</title>
        <authorList>
            <person name="Zhu H."/>
        </authorList>
    </citation>
    <scope>NUCLEOTIDE SEQUENCE [LARGE SCALE GENOMIC DNA]</scope>
    <source>
        <strain evidence="3 4">K2E09-144</strain>
    </source>
</reference>
<keyword evidence="4" id="KW-1185">Reference proteome</keyword>
<dbReference type="Gene3D" id="2.160.20.110">
    <property type="match status" value="8"/>
</dbReference>
<dbReference type="InterPro" id="IPR011050">
    <property type="entry name" value="Pectin_lyase_fold/virulence"/>
</dbReference>
<dbReference type="PANTHER" id="PTHR43308">
    <property type="entry name" value="OUTER MEMBRANE PROTEIN ALPHA-RELATED"/>
    <property type="match status" value="1"/>
</dbReference>
<name>A0A398CI51_9BACL</name>
<accession>A0A398CI51</accession>
<evidence type="ECO:0000259" key="2">
    <source>
        <dbReference type="PROSITE" id="PS51272"/>
    </source>
</evidence>
<dbReference type="InterPro" id="IPR001119">
    <property type="entry name" value="SLH_dom"/>
</dbReference>
<dbReference type="OrthoDB" id="9802197at2"/>
<dbReference type="Proteomes" id="UP000266340">
    <property type="component" value="Unassembled WGS sequence"/>
</dbReference>
<gene>
    <name evidence="3" type="ORF">D3H35_20280</name>
</gene>
<dbReference type="SUPFAM" id="SSF51126">
    <property type="entry name" value="Pectin lyase-like"/>
    <property type="match status" value="1"/>
</dbReference>
<comment type="caution">
    <text evidence="3">The sequence shown here is derived from an EMBL/GenBank/DDBJ whole genome shotgun (WGS) entry which is preliminary data.</text>
</comment>
<dbReference type="EMBL" id="QXJM01000039">
    <property type="protein sequence ID" value="RIE02946.1"/>
    <property type="molecule type" value="Genomic_DNA"/>
</dbReference>
<feature type="compositionally biased region" description="Gly residues" evidence="1">
    <location>
        <begin position="2746"/>
        <end position="2759"/>
    </location>
</feature>
<proteinExistence type="predicted"/>
<feature type="domain" description="SLH" evidence="2">
    <location>
        <begin position="2991"/>
        <end position="3052"/>
    </location>
</feature>
<feature type="region of interest" description="Disordered" evidence="1">
    <location>
        <begin position="2745"/>
        <end position="2767"/>
    </location>
</feature>
<dbReference type="RefSeq" id="WP_119150973.1">
    <property type="nucleotide sequence ID" value="NZ_QXJM01000039.1"/>
</dbReference>
<dbReference type="Pfam" id="PF00395">
    <property type="entry name" value="SLH"/>
    <property type="match status" value="3"/>
</dbReference>